<dbReference type="EMBL" id="CDMY01000214">
    <property type="protein sequence ID" value="CEL94300.1"/>
    <property type="molecule type" value="Genomic_DNA"/>
</dbReference>
<dbReference type="AlphaFoldDB" id="A0A0G4EFZ4"/>
<feature type="compositionally biased region" description="Pro residues" evidence="1">
    <location>
        <begin position="18"/>
        <end position="30"/>
    </location>
</feature>
<evidence type="ECO:0000256" key="1">
    <source>
        <dbReference type="SAM" id="MobiDB-lite"/>
    </source>
</evidence>
<keyword evidence="3" id="KW-1185">Reference proteome</keyword>
<name>A0A0G4EFZ4_VITBC</name>
<accession>A0A0G4EFZ4</accession>
<gene>
    <name evidence="2" type="ORF">Vbra_3736</name>
</gene>
<evidence type="ECO:0000313" key="3">
    <source>
        <dbReference type="Proteomes" id="UP000041254"/>
    </source>
</evidence>
<organism evidence="2 3">
    <name type="scientific">Vitrella brassicaformis (strain CCMP3155)</name>
    <dbReference type="NCBI Taxonomy" id="1169540"/>
    <lineage>
        <taxon>Eukaryota</taxon>
        <taxon>Sar</taxon>
        <taxon>Alveolata</taxon>
        <taxon>Colpodellida</taxon>
        <taxon>Vitrellaceae</taxon>
        <taxon>Vitrella</taxon>
    </lineage>
</organism>
<dbReference type="Proteomes" id="UP000041254">
    <property type="component" value="Unassembled WGS sequence"/>
</dbReference>
<evidence type="ECO:0000313" key="2">
    <source>
        <dbReference type="EMBL" id="CEL94300.1"/>
    </source>
</evidence>
<reference evidence="2 3" key="1">
    <citation type="submission" date="2014-11" db="EMBL/GenBank/DDBJ databases">
        <authorList>
            <person name="Zhu J."/>
            <person name="Qi W."/>
            <person name="Song R."/>
        </authorList>
    </citation>
    <scope>NUCLEOTIDE SEQUENCE [LARGE SCALE GENOMIC DNA]</scope>
</reference>
<dbReference type="SUPFAM" id="SSF56112">
    <property type="entry name" value="Protein kinase-like (PK-like)"/>
    <property type="match status" value="1"/>
</dbReference>
<protein>
    <submittedName>
        <fullName evidence="2">Uncharacterized protein</fullName>
    </submittedName>
</protein>
<dbReference type="InParanoid" id="A0A0G4EFZ4"/>
<proteinExistence type="predicted"/>
<sequence length="579" mass="63685">MMMSPPPPRRKSEAALPSPEPADTPSPPSVPVLLDHILDSGRRRSTNEPEAPAPFRLDNDGNVVLEPGRNSIFRPDARPLGISRLFTKLRGWLHSTTTATDGGEPQTIRERAVLKMATPPTMPLGQNTEPLDENDYRQHRWTLRWEAQVHEYLHRKQVAAGLEPSEFIVPPLLLSDELPCGFQLRFNDVWLGFEGPFILSAEIRTFGDVGGDFVCANLADLIGVRCRASGFLSSEAEATRIEACAAQANHDTSGQPAAVAAGGGGGDGAADNRPFSCIPRGAWRRLASHLTSSAAKLNEWGIMHLDLSPFNVCVAWRAGAAAGEKGTFQLYIIDFQMAMDIASISIAICGITAASLRQVWQFSPPPFASPLFIHTLGRLSSQAVDLFFETTTRDTGPPFCIPRLKVSREQIRALLTSDVEQAAILALFLLTSGLPSMAEDVKKMGHPNGDGWFARNLTRHNQGELLIIKDVFIQAIVTRDQSMAFEGETEAAAAVRINGARQRGEAAKMAFRKLRCSHVLSHDGLAASFEYMTPSTRFHQVVELLECRSEDAETDNDRRDLQQALYLWKRFCNPDVQLL</sequence>
<feature type="region of interest" description="Disordered" evidence="1">
    <location>
        <begin position="1"/>
        <end position="33"/>
    </location>
</feature>
<dbReference type="InterPro" id="IPR011009">
    <property type="entry name" value="Kinase-like_dom_sf"/>
</dbReference>
<dbReference type="VEuPathDB" id="CryptoDB:Vbra_3736"/>